<evidence type="ECO:0000313" key="2">
    <source>
        <dbReference type="EMBL" id="KAF2006172.1"/>
    </source>
</evidence>
<gene>
    <name evidence="2" type="ORF">P154DRAFT_423017</name>
</gene>
<dbReference type="CDD" id="cd17039">
    <property type="entry name" value="Ubl_ubiquitin_like"/>
    <property type="match status" value="1"/>
</dbReference>
<evidence type="ECO:0000259" key="1">
    <source>
        <dbReference type="PROSITE" id="PS50053"/>
    </source>
</evidence>
<feature type="domain" description="Ubiquitin-like" evidence="1">
    <location>
        <begin position="216"/>
        <end position="292"/>
    </location>
</feature>
<dbReference type="InterPro" id="IPR029071">
    <property type="entry name" value="Ubiquitin-like_domsf"/>
</dbReference>
<dbReference type="InterPro" id="IPR000626">
    <property type="entry name" value="Ubiquitin-like_dom"/>
</dbReference>
<name>A0A6A5WWS5_9PLEO</name>
<dbReference type="InterPro" id="IPR050158">
    <property type="entry name" value="Ubiquitin_ubiquitin-like"/>
</dbReference>
<evidence type="ECO:0000313" key="3">
    <source>
        <dbReference type="Proteomes" id="UP000799779"/>
    </source>
</evidence>
<dbReference type="Proteomes" id="UP000799779">
    <property type="component" value="Unassembled WGS sequence"/>
</dbReference>
<organism evidence="2 3">
    <name type="scientific">Amniculicola lignicola CBS 123094</name>
    <dbReference type="NCBI Taxonomy" id="1392246"/>
    <lineage>
        <taxon>Eukaryota</taxon>
        <taxon>Fungi</taxon>
        <taxon>Dikarya</taxon>
        <taxon>Ascomycota</taxon>
        <taxon>Pezizomycotina</taxon>
        <taxon>Dothideomycetes</taxon>
        <taxon>Pleosporomycetidae</taxon>
        <taxon>Pleosporales</taxon>
        <taxon>Amniculicolaceae</taxon>
        <taxon>Amniculicola</taxon>
    </lineage>
</organism>
<dbReference type="PROSITE" id="PS50053">
    <property type="entry name" value="UBIQUITIN_2"/>
    <property type="match status" value="1"/>
</dbReference>
<accession>A0A6A5WWS5</accession>
<dbReference type="OrthoDB" id="428577at2759"/>
<dbReference type="PANTHER" id="PTHR10666">
    <property type="entry name" value="UBIQUITIN"/>
    <property type="match status" value="1"/>
</dbReference>
<keyword evidence="3" id="KW-1185">Reference proteome</keyword>
<dbReference type="AlphaFoldDB" id="A0A6A5WWS5"/>
<sequence length="443" mass="49204">MASQALGCRLGDDSVVVEEDFAISFRRTIRVPDNNQMSFLPPDLGSFPLMTVSDHLDKIPASMASKGGLFFPMHQSEAMWINFNCRRSSKSYSIKIYVGGVNAISGEPAEETAATKLRRQTKLSNVTAKRQVGLDHPSLQDYIVVPGQRWLDGIAESNGTVRQFVAMPLQSGHSIEYQVAGQDVTGGLQFEVTPSKPIPLEPSGTQPISFNKNGTQTVIVRTPIGENIVLKVDSENESVLQLKSRLFHKEGLPLDGQRLMFKGRQMEDKYNLRYYDVQEGSKIYLIPRLRGGGDPGRVYHGQEMSIAAGGQIKQVIYKDDNTADWLPERTTVFNVQVLNSVNYREVTGGDPPPTPIDAETYKMHGLPFFDLYAEPTGIVGDFSNVKSVAEIDEANENEVYPPVLPIGHHVPPIGLLNPNGPLRPFRTVKDLEVEYSRYHVARF</sequence>
<protein>
    <submittedName>
        <fullName evidence="2">Integral membrane protein</fullName>
    </submittedName>
</protein>
<proteinExistence type="predicted"/>
<dbReference type="Gene3D" id="3.10.20.90">
    <property type="entry name" value="Phosphatidylinositol 3-kinase Catalytic Subunit, Chain A, domain 1"/>
    <property type="match status" value="1"/>
</dbReference>
<dbReference type="Pfam" id="PF00240">
    <property type="entry name" value="ubiquitin"/>
    <property type="match status" value="1"/>
</dbReference>
<dbReference type="SMART" id="SM00213">
    <property type="entry name" value="UBQ"/>
    <property type="match status" value="1"/>
</dbReference>
<reference evidence="2" key="1">
    <citation type="journal article" date="2020" name="Stud. Mycol.">
        <title>101 Dothideomycetes genomes: a test case for predicting lifestyles and emergence of pathogens.</title>
        <authorList>
            <person name="Haridas S."/>
            <person name="Albert R."/>
            <person name="Binder M."/>
            <person name="Bloem J."/>
            <person name="Labutti K."/>
            <person name="Salamov A."/>
            <person name="Andreopoulos B."/>
            <person name="Baker S."/>
            <person name="Barry K."/>
            <person name="Bills G."/>
            <person name="Bluhm B."/>
            <person name="Cannon C."/>
            <person name="Castanera R."/>
            <person name="Culley D."/>
            <person name="Daum C."/>
            <person name="Ezra D."/>
            <person name="Gonzalez J."/>
            <person name="Henrissat B."/>
            <person name="Kuo A."/>
            <person name="Liang C."/>
            <person name="Lipzen A."/>
            <person name="Lutzoni F."/>
            <person name="Magnuson J."/>
            <person name="Mondo S."/>
            <person name="Nolan M."/>
            <person name="Ohm R."/>
            <person name="Pangilinan J."/>
            <person name="Park H.-J."/>
            <person name="Ramirez L."/>
            <person name="Alfaro M."/>
            <person name="Sun H."/>
            <person name="Tritt A."/>
            <person name="Yoshinaga Y."/>
            <person name="Zwiers L.-H."/>
            <person name="Turgeon B."/>
            <person name="Goodwin S."/>
            <person name="Spatafora J."/>
            <person name="Crous P."/>
            <person name="Grigoriev I."/>
        </authorList>
    </citation>
    <scope>NUCLEOTIDE SEQUENCE</scope>
    <source>
        <strain evidence="2">CBS 123094</strain>
    </source>
</reference>
<dbReference type="EMBL" id="ML977560">
    <property type="protein sequence ID" value="KAF2006172.1"/>
    <property type="molecule type" value="Genomic_DNA"/>
</dbReference>
<dbReference type="SUPFAM" id="SSF54236">
    <property type="entry name" value="Ubiquitin-like"/>
    <property type="match status" value="1"/>
</dbReference>